<dbReference type="PANTHER" id="PTHR23542">
    <property type="match status" value="1"/>
</dbReference>
<name>A0ABN2Z6V7_9ACTN</name>
<dbReference type="Pfam" id="PF07690">
    <property type="entry name" value="MFS_1"/>
    <property type="match status" value="1"/>
</dbReference>
<keyword evidence="3" id="KW-1185">Reference proteome</keyword>
<comment type="caution">
    <text evidence="2">The sequence shown here is derived from an EMBL/GenBank/DDBJ whole genome shotgun (WGS) entry which is preliminary data.</text>
</comment>
<keyword evidence="1" id="KW-0812">Transmembrane</keyword>
<gene>
    <name evidence="2" type="ORF">GCM10009760_18210</name>
</gene>
<feature type="transmembrane region" description="Helical" evidence="1">
    <location>
        <begin position="339"/>
        <end position="357"/>
    </location>
</feature>
<feature type="transmembrane region" description="Helical" evidence="1">
    <location>
        <begin position="183"/>
        <end position="206"/>
    </location>
</feature>
<accession>A0ABN2Z6V7</accession>
<evidence type="ECO:0000256" key="1">
    <source>
        <dbReference type="SAM" id="Phobius"/>
    </source>
</evidence>
<feature type="transmembrane region" description="Helical" evidence="1">
    <location>
        <begin position="218"/>
        <end position="236"/>
    </location>
</feature>
<feature type="transmembrane region" description="Helical" evidence="1">
    <location>
        <begin position="243"/>
        <end position="264"/>
    </location>
</feature>
<organism evidence="2 3">
    <name type="scientific">Kitasatospora kazusensis</name>
    <dbReference type="NCBI Taxonomy" id="407974"/>
    <lineage>
        <taxon>Bacteria</taxon>
        <taxon>Bacillati</taxon>
        <taxon>Actinomycetota</taxon>
        <taxon>Actinomycetes</taxon>
        <taxon>Kitasatosporales</taxon>
        <taxon>Streptomycetaceae</taxon>
        <taxon>Kitasatospora</taxon>
    </lineage>
</organism>
<feature type="transmembrane region" description="Helical" evidence="1">
    <location>
        <begin position="70"/>
        <end position="90"/>
    </location>
</feature>
<feature type="transmembrane region" description="Helical" evidence="1">
    <location>
        <begin position="12"/>
        <end position="33"/>
    </location>
</feature>
<evidence type="ECO:0000313" key="2">
    <source>
        <dbReference type="EMBL" id="GAA2137560.1"/>
    </source>
</evidence>
<dbReference type="InterPro" id="IPR036259">
    <property type="entry name" value="MFS_trans_sf"/>
</dbReference>
<dbReference type="PANTHER" id="PTHR23542:SF1">
    <property type="entry name" value="MAJOR FACILITATOR SUPERFAMILY (MFS) PROFILE DOMAIN-CONTAINING PROTEIN"/>
    <property type="match status" value="1"/>
</dbReference>
<reference evidence="2 3" key="1">
    <citation type="journal article" date="2019" name="Int. J. Syst. Evol. Microbiol.">
        <title>The Global Catalogue of Microorganisms (GCM) 10K type strain sequencing project: providing services to taxonomists for standard genome sequencing and annotation.</title>
        <authorList>
            <consortium name="The Broad Institute Genomics Platform"/>
            <consortium name="The Broad Institute Genome Sequencing Center for Infectious Disease"/>
            <person name="Wu L."/>
            <person name="Ma J."/>
        </authorList>
    </citation>
    <scope>NUCLEOTIDE SEQUENCE [LARGE SCALE GENOMIC DNA]</scope>
    <source>
        <strain evidence="2 3">JCM 14560</strain>
    </source>
</reference>
<sequence>MLVMIATRRESYALAGAVSATGVVVTALGMPLLGRLVDRHGQSRVTVPSLLAAAVPCAALPLCARYGAPVWTLFVCCAASSVLPNLGGMARARWAYLYRDDPAARQLANSFEQALDELCFMAGPVLAMLLCTSLFPEAGMLVSVALSGAGGLAFAAQRRTEPPVQPPVRLPGGGVLRARGLRVLVPAFLATGAVFGSMEVTTVAYADSLGQRPLAGGVLALMAAGSCLSGLAFGLVRPSRSPAARLVAGVAAMAGLLLLPPAAALSGAGLGVLAPAILLAGSGTAPTMVAGLTLVQEMLPARQLNEGMAVVIAGLMIGISAGSALGGAVAQHAAPGTGYWLPAGAAALALLITLAGFRHLRTPGAPGTAGPGNPVEAVAATR</sequence>
<keyword evidence="1" id="KW-0472">Membrane</keyword>
<feature type="transmembrane region" description="Helical" evidence="1">
    <location>
        <begin position="270"/>
        <end position="295"/>
    </location>
</feature>
<dbReference type="Gene3D" id="1.20.1250.20">
    <property type="entry name" value="MFS general substrate transporter like domains"/>
    <property type="match status" value="1"/>
</dbReference>
<dbReference type="SUPFAM" id="SSF103473">
    <property type="entry name" value="MFS general substrate transporter"/>
    <property type="match status" value="1"/>
</dbReference>
<dbReference type="InterPro" id="IPR011701">
    <property type="entry name" value="MFS"/>
</dbReference>
<evidence type="ECO:0000313" key="3">
    <source>
        <dbReference type="Proteomes" id="UP001422759"/>
    </source>
</evidence>
<proteinExistence type="predicted"/>
<dbReference type="Proteomes" id="UP001422759">
    <property type="component" value="Unassembled WGS sequence"/>
</dbReference>
<keyword evidence="1" id="KW-1133">Transmembrane helix</keyword>
<protein>
    <submittedName>
        <fullName evidence="2">MFS transporter</fullName>
    </submittedName>
</protein>
<dbReference type="EMBL" id="BAAANT010000007">
    <property type="protein sequence ID" value="GAA2137560.1"/>
    <property type="molecule type" value="Genomic_DNA"/>
</dbReference>
<feature type="transmembrane region" description="Helical" evidence="1">
    <location>
        <begin position="307"/>
        <end position="333"/>
    </location>
</feature>